<keyword evidence="4" id="KW-0547">Nucleotide-binding</keyword>
<dbReference type="InterPro" id="IPR017441">
    <property type="entry name" value="Protein_kinase_ATP_BS"/>
</dbReference>
<evidence type="ECO:0000259" key="5">
    <source>
        <dbReference type="PROSITE" id="PS50011"/>
    </source>
</evidence>
<accession>A0A8J7A6H1</accession>
<dbReference type="InterPro" id="IPR020472">
    <property type="entry name" value="WD40_PAC1"/>
</dbReference>
<dbReference type="InterPro" id="IPR019775">
    <property type="entry name" value="WD40_repeat_CS"/>
</dbReference>
<keyword evidence="1 3" id="KW-0853">WD repeat</keyword>
<dbReference type="EMBL" id="JADEXG010000009">
    <property type="protein sequence ID" value="MBE9076780.1"/>
    <property type="molecule type" value="Genomic_DNA"/>
</dbReference>
<dbReference type="InterPro" id="IPR011009">
    <property type="entry name" value="Kinase-like_dom_sf"/>
</dbReference>
<dbReference type="CDD" id="cd14014">
    <property type="entry name" value="STKc_PknB_like"/>
    <property type="match status" value="1"/>
</dbReference>
<evidence type="ECO:0000313" key="6">
    <source>
        <dbReference type="EMBL" id="MBE9076780.1"/>
    </source>
</evidence>
<dbReference type="InterPro" id="IPR036322">
    <property type="entry name" value="WD40_repeat_dom_sf"/>
</dbReference>
<dbReference type="InterPro" id="IPR000719">
    <property type="entry name" value="Prot_kinase_dom"/>
</dbReference>
<dbReference type="PROSITE" id="PS50011">
    <property type="entry name" value="PROTEIN_KINASE_DOM"/>
    <property type="match status" value="1"/>
</dbReference>
<dbReference type="AlphaFoldDB" id="A0A8J7A6H1"/>
<dbReference type="InterPro" id="IPR001680">
    <property type="entry name" value="WD40_rpt"/>
</dbReference>
<feature type="repeat" description="WD" evidence="3">
    <location>
        <begin position="352"/>
        <end position="384"/>
    </location>
</feature>
<evidence type="ECO:0000256" key="3">
    <source>
        <dbReference type="PROSITE-ProRule" id="PRU00221"/>
    </source>
</evidence>
<dbReference type="PANTHER" id="PTHR22847">
    <property type="entry name" value="WD40 REPEAT PROTEIN"/>
    <property type="match status" value="1"/>
</dbReference>
<sequence>MSYCLNPACPQPQNPADANYCQTCGTPLILAERYRAISLIGQGGFGRTLLAEAAGRDSGDTPSGRCVIKQRIFNRGRLSSADLDLSKSFQQEAERLQRLGEHPQIPRLLDYVETELGQFLIQDWIAGPNLEQRLAAEGPWAEPLLQNLLKSLLTVLEYVHSFQIIHRDLKPANIIWAAPAPPVLVDFGAAKQLSRLESPQTGTVIGSAGYAAPEQTMGQAVYASDLYSLGVVCIHLLTGLHPFDLYSVSEDRWVWQTYLTQPVTPHLAQVLDGLLARSLQQRYPTAAAANQALKQNRYSLKPLLNQVRSRLIPSIQAPIHLGRETLPHHPITPSRQTWHPHHRLTPPGLTQALAISPDSRTLATAGQDAAIRLWDLNRGECLHTFRRGRLLGGGHRDRVTALQFHPDGRVLYSSSEDGTLKEWDVGEYQLLNTLPAQGWTPTALSLTADGKTLISAGVAGQITFWDIATLTPRQTLAPHRERVTALVSTEHQLASASWDGTVRLWQLPELKPIKSFKAHDAQVTALALRPQGDYLVSGGSEGIVKRWTLNGQIVQTPLYTATSGITALALCPGKPHLAVGSGDSLLTIWQIETGDCMAKIEHGWGLVAIAFTPDGQTLVTSSADEVISVWQRKESG</sequence>
<evidence type="ECO:0000256" key="4">
    <source>
        <dbReference type="PROSITE-ProRule" id="PRU10141"/>
    </source>
</evidence>
<evidence type="ECO:0000256" key="1">
    <source>
        <dbReference type="ARBA" id="ARBA00022574"/>
    </source>
</evidence>
<feature type="repeat" description="WD" evidence="3">
    <location>
        <begin position="392"/>
        <end position="433"/>
    </location>
</feature>
<dbReference type="PANTHER" id="PTHR22847:SF637">
    <property type="entry name" value="WD REPEAT DOMAIN 5B"/>
    <property type="match status" value="1"/>
</dbReference>
<organism evidence="6 7">
    <name type="scientific">Vasconcelosia minhoensis LEGE 07310</name>
    <dbReference type="NCBI Taxonomy" id="915328"/>
    <lineage>
        <taxon>Bacteria</taxon>
        <taxon>Bacillati</taxon>
        <taxon>Cyanobacteriota</taxon>
        <taxon>Cyanophyceae</taxon>
        <taxon>Nodosilineales</taxon>
        <taxon>Cymatolegaceae</taxon>
        <taxon>Vasconcelosia</taxon>
        <taxon>Vasconcelosia minhoensis</taxon>
    </lineage>
</organism>
<keyword evidence="6" id="KW-0418">Kinase</keyword>
<dbReference type="Gene3D" id="2.130.10.10">
    <property type="entry name" value="YVTN repeat-like/Quinoprotein amine dehydrogenase"/>
    <property type="match status" value="2"/>
</dbReference>
<dbReference type="PROSITE" id="PS00107">
    <property type="entry name" value="PROTEIN_KINASE_ATP"/>
    <property type="match status" value="1"/>
</dbReference>
<dbReference type="SUPFAM" id="SSF56112">
    <property type="entry name" value="Protein kinase-like (PK-like)"/>
    <property type="match status" value="1"/>
</dbReference>
<feature type="repeat" description="WD" evidence="3">
    <location>
        <begin position="558"/>
        <end position="599"/>
    </location>
</feature>
<evidence type="ECO:0000313" key="7">
    <source>
        <dbReference type="Proteomes" id="UP000636505"/>
    </source>
</evidence>
<dbReference type="Proteomes" id="UP000636505">
    <property type="component" value="Unassembled WGS sequence"/>
</dbReference>
<dbReference type="PROSITE" id="PS00678">
    <property type="entry name" value="WD_REPEATS_1"/>
    <property type="match status" value="1"/>
</dbReference>
<dbReference type="RefSeq" id="WP_193905443.1">
    <property type="nucleotide sequence ID" value="NZ_JADEXG010000009.1"/>
</dbReference>
<dbReference type="SMART" id="SM00320">
    <property type="entry name" value="WD40"/>
    <property type="match status" value="7"/>
</dbReference>
<dbReference type="PRINTS" id="PR00320">
    <property type="entry name" value="GPROTEINBRPT"/>
</dbReference>
<dbReference type="GO" id="GO:0005524">
    <property type="term" value="F:ATP binding"/>
    <property type="evidence" value="ECO:0007669"/>
    <property type="project" value="UniProtKB-UniRule"/>
</dbReference>
<dbReference type="SUPFAM" id="SSF50978">
    <property type="entry name" value="WD40 repeat-like"/>
    <property type="match status" value="1"/>
</dbReference>
<gene>
    <name evidence="6" type="ORF">IQ241_05635</name>
</gene>
<protein>
    <submittedName>
        <fullName evidence="6">Protein kinase</fullName>
    </submittedName>
</protein>
<dbReference type="CDD" id="cd00200">
    <property type="entry name" value="WD40"/>
    <property type="match status" value="1"/>
</dbReference>
<dbReference type="InterPro" id="IPR015943">
    <property type="entry name" value="WD40/YVTN_repeat-like_dom_sf"/>
</dbReference>
<evidence type="ECO:0000256" key="2">
    <source>
        <dbReference type="ARBA" id="ARBA00022737"/>
    </source>
</evidence>
<feature type="repeat" description="WD" evidence="3">
    <location>
        <begin position="516"/>
        <end position="550"/>
    </location>
</feature>
<dbReference type="Pfam" id="PF00069">
    <property type="entry name" value="Pkinase"/>
    <property type="match status" value="1"/>
</dbReference>
<keyword evidence="4" id="KW-0067">ATP-binding</keyword>
<keyword evidence="6" id="KW-0808">Transferase</keyword>
<feature type="domain" description="Protein kinase" evidence="5">
    <location>
        <begin position="34"/>
        <end position="304"/>
    </location>
</feature>
<dbReference type="PROSITE" id="PS50294">
    <property type="entry name" value="WD_REPEATS_REGION"/>
    <property type="match status" value="4"/>
</dbReference>
<dbReference type="GO" id="GO:0004672">
    <property type="term" value="F:protein kinase activity"/>
    <property type="evidence" value="ECO:0007669"/>
    <property type="project" value="InterPro"/>
</dbReference>
<feature type="repeat" description="WD" evidence="3">
    <location>
        <begin position="599"/>
        <end position="636"/>
    </location>
</feature>
<dbReference type="Pfam" id="PF00400">
    <property type="entry name" value="WD40"/>
    <property type="match status" value="6"/>
</dbReference>
<keyword evidence="7" id="KW-1185">Reference proteome</keyword>
<dbReference type="SMART" id="SM00220">
    <property type="entry name" value="S_TKc"/>
    <property type="match status" value="1"/>
</dbReference>
<feature type="binding site" evidence="4">
    <location>
        <position position="69"/>
    </location>
    <ligand>
        <name>ATP</name>
        <dbReference type="ChEBI" id="CHEBI:30616"/>
    </ligand>
</feature>
<comment type="caution">
    <text evidence="6">The sequence shown here is derived from an EMBL/GenBank/DDBJ whole genome shotgun (WGS) entry which is preliminary data.</text>
</comment>
<dbReference type="PROSITE" id="PS50082">
    <property type="entry name" value="WD_REPEATS_2"/>
    <property type="match status" value="6"/>
</dbReference>
<keyword evidence="2" id="KW-0677">Repeat</keyword>
<name>A0A8J7A6H1_9CYAN</name>
<reference evidence="6" key="1">
    <citation type="submission" date="2020-10" db="EMBL/GenBank/DDBJ databases">
        <authorList>
            <person name="Castelo-Branco R."/>
            <person name="Eusebio N."/>
            <person name="Adriana R."/>
            <person name="Vieira A."/>
            <person name="Brugerolle De Fraissinette N."/>
            <person name="Rezende De Castro R."/>
            <person name="Schneider M.P."/>
            <person name="Vasconcelos V."/>
            <person name="Leao P.N."/>
        </authorList>
    </citation>
    <scope>NUCLEOTIDE SEQUENCE</scope>
    <source>
        <strain evidence="6">LEGE 07310</strain>
    </source>
</reference>
<dbReference type="NCBIfam" id="NF045510">
    <property type="entry name" value="4Cys_prefix_kin"/>
    <property type="match status" value="1"/>
</dbReference>
<feature type="repeat" description="WD" evidence="3">
    <location>
        <begin position="476"/>
        <end position="515"/>
    </location>
</feature>
<proteinExistence type="predicted"/>
<dbReference type="Gene3D" id="1.10.510.10">
    <property type="entry name" value="Transferase(Phosphotransferase) domain 1"/>
    <property type="match status" value="1"/>
</dbReference>